<gene>
    <name evidence="1" type="ORF">HORIV_65890</name>
</gene>
<keyword evidence="2" id="KW-1185">Reference proteome</keyword>
<name>A0ABN5X5Q3_9GAMM</name>
<dbReference type="Proteomes" id="UP000289555">
    <property type="component" value="Chromosome"/>
</dbReference>
<reference evidence="2" key="1">
    <citation type="journal article" date="2019" name="Microbiol. Resour. Announc.">
        <title>Complete Genome Sequence of Halomonas olivaria, a Moderately Halophilic Bacterium Isolated from Olive Processing Effluents, Obtained by Nanopore Sequencing.</title>
        <authorList>
            <person name="Nagata S."/>
            <person name="Ii K.M."/>
            <person name="Tsukimi T."/>
            <person name="Miura M.C."/>
            <person name="Galipon J."/>
            <person name="Arakawa K."/>
        </authorList>
    </citation>
    <scope>NUCLEOTIDE SEQUENCE [LARGE SCALE GENOMIC DNA]</scope>
    <source>
        <strain evidence="2">TYRC17</strain>
    </source>
</reference>
<sequence length="53" mass="5579">MNKAFACICLSLGTAFVVQTMLLVAVPLAAIELGATPLMLGLIVSAPMYYPCF</sequence>
<evidence type="ECO:0008006" key="3">
    <source>
        <dbReference type="Google" id="ProtNLM"/>
    </source>
</evidence>
<dbReference type="EMBL" id="AP019416">
    <property type="protein sequence ID" value="BBI54168.1"/>
    <property type="molecule type" value="Genomic_DNA"/>
</dbReference>
<accession>A0ABN5X5Q3</accession>
<evidence type="ECO:0000313" key="1">
    <source>
        <dbReference type="EMBL" id="BBI54168.1"/>
    </source>
</evidence>
<organism evidence="1 2">
    <name type="scientific">Vreelandella olivaria</name>
    <dbReference type="NCBI Taxonomy" id="390919"/>
    <lineage>
        <taxon>Bacteria</taxon>
        <taxon>Pseudomonadati</taxon>
        <taxon>Pseudomonadota</taxon>
        <taxon>Gammaproteobacteria</taxon>
        <taxon>Oceanospirillales</taxon>
        <taxon>Halomonadaceae</taxon>
        <taxon>Vreelandella</taxon>
    </lineage>
</organism>
<proteinExistence type="predicted"/>
<protein>
    <recommendedName>
        <fullName evidence="3">MFS transporter</fullName>
    </recommendedName>
</protein>
<evidence type="ECO:0000313" key="2">
    <source>
        <dbReference type="Proteomes" id="UP000289555"/>
    </source>
</evidence>